<name>A0A2Y9AR74_9RHOB</name>
<evidence type="ECO:0000313" key="4">
    <source>
        <dbReference type="Proteomes" id="UP000245839"/>
    </source>
</evidence>
<dbReference type="NCBIfam" id="TIGR02218">
    <property type="entry name" value="phg_TIGR02218"/>
    <property type="match status" value="1"/>
</dbReference>
<dbReference type="Pfam" id="PF09356">
    <property type="entry name" value="Phage_BR0599"/>
    <property type="match status" value="1"/>
</dbReference>
<dbReference type="InterPro" id="IPR018964">
    <property type="entry name" value="Phage_phiJL001_Gp84_C"/>
</dbReference>
<dbReference type="AlphaFoldDB" id="A0A2Y9AR74"/>
<dbReference type="RefSeq" id="WP_109564270.1">
    <property type="nucleotide sequence ID" value="NZ_QGDJ01000004.1"/>
</dbReference>
<evidence type="ECO:0000259" key="1">
    <source>
        <dbReference type="Pfam" id="PF09356"/>
    </source>
</evidence>
<dbReference type="OrthoDB" id="1633386at2"/>
<protein>
    <submittedName>
        <fullName evidence="2">Putative phage protein (TIGR02218 family)</fullName>
    </submittedName>
</protein>
<dbReference type="Pfam" id="PF09931">
    <property type="entry name" value="Phage_phiJL001_Gp84_N"/>
    <property type="match status" value="1"/>
</dbReference>
<evidence type="ECO:0000313" key="2">
    <source>
        <dbReference type="EMBL" id="PWJ19156.1"/>
    </source>
</evidence>
<organism evidence="3 5">
    <name type="scientific">Jannaschia seohaensis</name>
    <dbReference type="NCBI Taxonomy" id="475081"/>
    <lineage>
        <taxon>Bacteria</taxon>
        <taxon>Pseudomonadati</taxon>
        <taxon>Pseudomonadota</taxon>
        <taxon>Alphaproteobacteria</taxon>
        <taxon>Rhodobacterales</taxon>
        <taxon>Roseobacteraceae</taxon>
        <taxon>Jannaschia</taxon>
    </lineage>
</organism>
<proteinExistence type="predicted"/>
<evidence type="ECO:0000313" key="5">
    <source>
        <dbReference type="Proteomes" id="UP000251571"/>
    </source>
</evidence>
<reference evidence="2 4" key="2">
    <citation type="submission" date="2018-03" db="EMBL/GenBank/DDBJ databases">
        <title>Genomic Encyclopedia of Archaeal and Bacterial Type Strains, Phase II (KMG-II): from individual species to whole genera.</title>
        <authorList>
            <person name="Goeker M."/>
        </authorList>
    </citation>
    <scope>NUCLEOTIDE SEQUENCE [LARGE SCALE GENOMIC DNA]</scope>
    <source>
        <strain evidence="2 4">DSM 25227</strain>
    </source>
</reference>
<sequence length="289" mass="30962">MTGLLGRFAGGVSTICRAWVLTRTDGRVFGFTDHDASLTVDGVTCVAESGMTAGALEAATGLSVDNTEAVGALRHDGLTEADMRAGRWDDAAVVAYLVDWRLPSAFEVVFRGTLGELSVGEGAFTAELRGLSEALNRVRGRVYQPRCDAVLGDLRCGVDLADPTFFGEGVVDAVEEGRVLSLSGLAAFADGWFARGRIEVLDGAAAGLVEQIKRDVGQAERRVELWGALRADLAVGDRVRVEAGCDKRAETCRAKFSNFWNFRGFPHIPGDDWLMAYPTSGKRNDGGRL</sequence>
<gene>
    <name evidence="2" type="ORF">BCF38_10487</name>
    <name evidence="3" type="ORF">SAMN05421539_10487</name>
</gene>
<evidence type="ECO:0000313" key="3">
    <source>
        <dbReference type="EMBL" id="SSA45818.1"/>
    </source>
</evidence>
<dbReference type="InterPro" id="IPR011928">
    <property type="entry name" value="Phage_phiJL001_Gp84"/>
</dbReference>
<dbReference type="EMBL" id="QGDJ01000004">
    <property type="protein sequence ID" value="PWJ19156.1"/>
    <property type="molecule type" value="Genomic_DNA"/>
</dbReference>
<feature type="domain" description="Bacteriophage phiJL001 Gp84 C-terminal" evidence="1">
    <location>
        <begin position="191"/>
        <end position="272"/>
    </location>
</feature>
<keyword evidence="4" id="KW-1185">Reference proteome</keyword>
<accession>A0A2Y9AR74</accession>
<reference evidence="3 5" key="1">
    <citation type="submission" date="2016-10" db="EMBL/GenBank/DDBJ databases">
        <authorList>
            <person name="Cai Z."/>
        </authorList>
    </citation>
    <scope>NUCLEOTIDE SEQUENCE [LARGE SCALE GENOMIC DNA]</scope>
    <source>
        <strain evidence="3 5">DSM 25227</strain>
    </source>
</reference>
<dbReference type="Proteomes" id="UP000251571">
    <property type="component" value="Unassembled WGS sequence"/>
</dbReference>
<dbReference type="Proteomes" id="UP000245839">
    <property type="component" value="Unassembled WGS sequence"/>
</dbReference>
<dbReference type="EMBL" id="UETC01000004">
    <property type="protein sequence ID" value="SSA45818.1"/>
    <property type="molecule type" value="Genomic_DNA"/>
</dbReference>